<dbReference type="AlphaFoldDB" id="A0A9P1JXP7"/>
<evidence type="ECO:0000313" key="2">
    <source>
        <dbReference type="EMBL" id="CCD01799.1"/>
    </source>
</evidence>
<dbReference type="Proteomes" id="UP000007319">
    <property type="component" value="Plasmid AZOBR_p2"/>
</dbReference>
<sequence length="20" mass="2437">MNQRIRNVKIRFPNIEPSHS</sequence>
<geneLocation type="plasmid" evidence="2 3">
    <name>AZOBR_p2</name>
</geneLocation>
<evidence type="ECO:0000313" key="3">
    <source>
        <dbReference type="Proteomes" id="UP000007319"/>
    </source>
</evidence>
<name>A0A9P1JXP7_9PROT</name>
<dbReference type="EMBL" id="HE577329">
    <property type="protein sequence ID" value="CCD01799.1"/>
    <property type="molecule type" value="Genomic_DNA"/>
</dbReference>
<keyword evidence="2" id="KW-0614">Plasmid</keyword>
<protein>
    <submittedName>
        <fullName evidence="2">Uncharacterized protein</fullName>
    </submittedName>
</protein>
<feature type="region of interest" description="Disordered" evidence="1">
    <location>
        <begin position="1"/>
        <end position="20"/>
    </location>
</feature>
<gene>
    <name evidence="2" type="ORF">AZOBR_p260026</name>
</gene>
<keyword evidence="3" id="KW-1185">Reference proteome</keyword>
<dbReference type="KEGG" id="abs:AZOBR_p260026"/>
<accession>A0A9P1JXP7</accession>
<reference evidence="2 3" key="1">
    <citation type="journal article" date="2011" name="PLoS Genet.">
        <title>Azospirillum genomes reveal transition of bacteria from aquatic to terrestrial environments.</title>
        <authorList>
            <person name="Wisniewski-Dye F."/>
            <person name="Borziak K."/>
            <person name="Khalsa-Moyers G."/>
            <person name="Alexandre G."/>
            <person name="Sukharnikov L.O."/>
            <person name="Wuichet K."/>
            <person name="Hurst G.B."/>
            <person name="McDonald W.H."/>
            <person name="Robertson J.S."/>
            <person name="Barbe V."/>
            <person name="Calteau A."/>
            <person name="Rouy Z."/>
            <person name="Mangenot S."/>
            <person name="Prigent-Combaret C."/>
            <person name="Normand P."/>
            <person name="Boyer M."/>
            <person name="Siguier P."/>
            <person name="Dessaux Y."/>
            <person name="Elmerich C."/>
            <person name="Condemine G."/>
            <person name="Krishnen G."/>
            <person name="Kennedy I."/>
            <person name="Paterson A.H."/>
            <person name="Gonzalez V."/>
            <person name="Mavingui P."/>
            <person name="Zhulin I.B."/>
        </authorList>
    </citation>
    <scope>NUCLEOTIDE SEQUENCE [LARGE SCALE GENOMIC DNA]</scope>
    <source>
        <strain evidence="2 3">Sp245</strain>
    </source>
</reference>
<proteinExistence type="predicted"/>
<evidence type="ECO:0000256" key="1">
    <source>
        <dbReference type="SAM" id="MobiDB-lite"/>
    </source>
</evidence>
<organism evidence="2 3">
    <name type="scientific">Azospirillum baldaniorum</name>
    <dbReference type="NCBI Taxonomy" id="1064539"/>
    <lineage>
        <taxon>Bacteria</taxon>
        <taxon>Pseudomonadati</taxon>
        <taxon>Pseudomonadota</taxon>
        <taxon>Alphaproteobacteria</taxon>
        <taxon>Rhodospirillales</taxon>
        <taxon>Azospirillaceae</taxon>
        <taxon>Azospirillum</taxon>
    </lineage>
</organism>